<evidence type="ECO:0000256" key="1">
    <source>
        <dbReference type="ARBA" id="ARBA00022490"/>
    </source>
</evidence>
<dbReference type="Proteomes" id="UP000228859">
    <property type="component" value="Unassembled WGS sequence"/>
</dbReference>
<name>A0A2D3WCB2_9BACT</name>
<sequence length="128" mass="14336">MMQYDVKSTILGFDQVTKVELSEIDEMFATLKSCDGSKVSFTLVNPYLLREYSFDLPTSIRVLLDINEDSKVVVYNIAVIQDPLDESCINFLAPLIFNQDNATMAQAVLDVKNHPGLGLAEPIKKFKS</sequence>
<comment type="subunit">
    <text evidence="5">Interacts with translational regulator CsrA and flagellin(s).</text>
</comment>
<evidence type="ECO:0000256" key="2">
    <source>
        <dbReference type="ARBA" id="ARBA00022795"/>
    </source>
</evidence>
<organism evidence="6 7">
    <name type="scientific">Sulfuricurvum kujiense</name>
    <dbReference type="NCBI Taxonomy" id="148813"/>
    <lineage>
        <taxon>Bacteria</taxon>
        <taxon>Pseudomonadati</taxon>
        <taxon>Campylobacterota</taxon>
        <taxon>Epsilonproteobacteria</taxon>
        <taxon>Campylobacterales</taxon>
        <taxon>Sulfurimonadaceae</taxon>
        <taxon>Sulfuricurvum</taxon>
    </lineage>
</organism>
<keyword evidence="3 5" id="KW-0810">Translation regulation</keyword>
<dbReference type="Gene3D" id="2.30.290.10">
    <property type="entry name" value="BH3618-like"/>
    <property type="match status" value="1"/>
</dbReference>
<evidence type="ECO:0000256" key="4">
    <source>
        <dbReference type="ARBA" id="ARBA00023186"/>
    </source>
</evidence>
<dbReference type="Pfam" id="PF02623">
    <property type="entry name" value="FliW"/>
    <property type="match status" value="1"/>
</dbReference>
<keyword evidence="6" id="KW-0969">Cilium</keyword>
<dbReference type="SUPFAM" id="SSF141457">
    <property type="entry name" value="BH3618-like"/>
    <property type="match status" value="1"/>
</dbReference>
<evidence type="ECO:0000313" key="7">
    <source>
        <dbReference type="Proteomes" id="UP000228859"/>
    </source>
</evidence>
<dbReference type="GO" id="GO:0006417">
    <property type="term" value="P:regulation of translation"/>
    <property type="evidence" value="ECO:0007669"/>
    <property type="project" value="UniProtKB-KW"/>
</dbReference>
<evidence type="ECO:0000256" key="3">
    <source>
        <dbReference type="ARBA" id="ARBA00022845"/>
    </source>
</evidence>
<dbReference type="AlphaFoldDB" id="A0A2D3WCB2"/>
<dbReference type="HAMAP" id="MF_01185">
    <property type="entry name" value="FliW"/>
    <property type="match status" value="1"/>
</dbReference>
<evidence type="ECO:0000256" key="5">
    <source>
        <dbReference type="HAMAP-Rule" id="MF_01185"/>
    </source>
</evidence>
<dbReference type="GO" id="GO:0005737">
    <property type="term" value="C:cytoplasm"/>
    <property type="evidence" value="ECO:0007669"/>
    <property type="project" value="UniProtKB-SubCell"/>
</dbReference>
<reference evidence="6 7" key="1">
    <citation type="journal article" date="2017" name="Front. Microbiol.">
        <title>Comparative Genomic Analysis of the Class Epsilonproteobacteria and Proposed Reclassification to Epsilonbacteraeota (phyl. nov.).</title>
        <authorList>
            <person name="Waite D.W."/>
            <person name="Vanwonterghem I."/>
            <person name="Rinke C."/>
            <person name="Parks D.H."/>
            <person name="Zhang Y."/>
            <person name="Takai K."/>
            <person name="Sievert S.M."/>
            <person name="Simon J."/>
            <person name="Campbell B.J."/>
            <person name="Hanson T.E."/>
            <person name="Woyke T."/>
            <person name="Klotz M.G."/>
            <person name="Hugenholtz P."/>
        </authorList>
    </citation>
    <scope>NUCLEOTIDE SEQUENCE [LARGE SCALE GENOMIC DNA]</scope>
    <source>
        <strain evidence="6">UBA12443</strain>
    </source>
</reference>
<gene>
    <name evidence="5" type="primary">fliW</name>
    <name evidence="6" type="ORF">CFH83_07960</name>
</gene>
<accession>A0A2D3WCB2</accession>
<keyword evidence="4 5" id="KW-0143">Chaperone</keyword>
<keyword evidence="1 5" id="KW-0963">Cytoplasm</keyword>
<dbReference type="NCBIfam" id="NF009790">
    <property type="entry name" value="PRK13282.1"/>
    <property type="match status" value="1"/>
</dbReference>
<dbReference type="PANTHER" id="PTHR39190">
    <property type="entry name" value="FLAGELLAR ASSEMBLY FACTOR FLIW"/>
    <property type="match status" value="1"/>
</dbReference>
<keyword evidence="2 5" id="KW-1005">Bacterial flagellum biogenesis</keyword>
<dbReference type="InterPro" id="IPR024046">
    <property type="entry name" value="Flagellar_assmbl_FliW_dom_sf"/>
</dbReference>
<dbReference type="PANTHER" id="PTHR39190:SF1">
    <property type="entry name" value="FLAGELLAR ASSEMBLY FACTOR FLIW"/>
    <property type="match status" value="1"/>
</dbReference>
<comment type="function">
    <text evidence="5">Acts as an anti-CsrA protein, binds CsrA and prevents it from repressing translation of its target genes, one of which is flagellin. Binds to flagellin and participates in the assembly of the flagellum.</text>
</comment>
<proteinExistence type="inferred from homology"/>
<dbReference type="InterPro" id="IPR003775">
    <property type="entry name" value="Flagellar_assembly_factor_FliW"/>
</dbReference>
<comment type="subcellular location">
    <subcellularLocation>
        <location evidence="5">Cytoplasm</location>
    </subcellularLocation>
</comment>
<protein>
    <recommendedName>
        <fullName evidence="5">Flagellar assembly factor FliW</fullName>
    </recommendedName>
</protein>
<dbReference type="EMBL" id="DLUI01000114">
    <property type="protein sequence ID" value="DAB38048.1"/>
    <property type="molecule type" value="Genomic_DNA"/>
</dbReference>
<dbReference type="GO" id="GO:0044780">
    <property type="term" value="P:bacterial-type flagellum assembly"/>
    <property type="evidence" value="ECO:0007669"/>
    <property type="project" value="UniProtKB-UniRule"/>
</dbReference>
<keyword evidence="6" id="KW-0282">Flagellum</keyword>
<evidence type="ECO:0000313" key="6">
    <source>
        <dbReference type="EMBL" id="DAB38048.1"/>
    </source>
</evidence>
<keyword evidence="6" id="KW-0966">Cell projection</keyword>
<comment type="caution">
    <text evidence="6">The sequence shown here is derived from an EMBL/GenBank/DDBJ whole genome shotgun (WGS) entry which is preliminary data.</text>
</comment>
<comment type="similarity">
    <text evidence="5">Belongs to the FliW family.</text>
</comment>